<organism evidence="2 3">
    <name type="scientific">Stenotrophomonas rhizophila</name>
    <dbReference type="NCBI Taxonomy" id="216778"/>
    <lineage>
        <taxon>Bacteria</taxon>
        <taxon>Pseudomonadati</taxon>
        <taxon>Pseudomonadota</taxon>
        <taxon>Gammaproteobacteria</taxon>
        <taxon>Lysobacterales</taxon>
        <taxon>Lysobacteraceae</taxon>
        <taxon>Stenotrophomonas</taxon>
    </lineage>
</organism>
<keyword evidence="1" id="KW-1133">Transmembrane helix</keyword>
<keyword evidence="1" id="KW-0812">Transmembrane</keyword>
<accession>A0A7V7YGD3</accession>
<dbReference type="EMBL" id="WELC01000012">
    <property type="protein sequence ID" value="KAB7630214.1"/>
    <property type="molecule type" value="Genomic_DNA"/>
</dbReference>
<sequence length="121" mass="12582">MSSAATSAAANAANIAINAAITAAVQQQRDALIAHFTGHQALSPQSAIAADTIDPALQVPLTHYRDNGVIREAGGDRLYLDLDVLAGLKAKAKRTGRNVLITVMVLAMVVVVGAVLLVWAR</sequence>
<dbReference type="Proteomes" id="UP000449004">
    <property type="component" value="Unassembled WGS sequence"/>
</dbReference>
<comment type="caution">
    <text evidence="2">The sequence shown here is derived from an EMBL/GenBank/DDBJ whole genome shotgun (WGS) entry which is preliminary data.</text>
</comment>
<dbReference type="AlphaFoldDB" id="A0A7V7YGD3"/>
<evidence type="ECO:0000313" key="3">
    <source>
        <dbReference type="Proteomes" id="UP000449004"/>
    </source>
</evidence>
<name>A0A7V7YGD3_9GAMM</name>
<proteinExistence type="predicted"/>
<evidence type="ECO:0000256" key="1">
    <source>
        <dbReference type="SAM" id="Phobius"/>
    </source>
</evidence>
<evidence type="ECO:0000313" key="2">
    <source>
        <dbReference type="EMBL" id="KAB7630214.1"/>
    </source>
</evidence>
<feature type="transmembrane region" description="Helical" evidence="1">
    <location>
        <begin position="99"/>
        <end position="120"/>
    </location>
</feature>
<dbReference type="RefSeq" id="WP_152152792.1">
    <property type="nucleotide sequence ID" value="NZ_WELC01000012.1"/>
</dbReference>
<keyword evidence="1" id="KW-0472">Membrane</keyword>
<protein>
    <submittedName>
        <fullName evidence="2">Uncharacterized protein</fullName>
    </submittedName>
</protein>
<gene>
    <name evidence="2" type="ORF">F9K92_10690</name>
</gene>
<reference evidence="2 3" key="1">
    <citation type="submission" date="2019-10" db="EMBL/GenBank/DDBJ databases">
        <title>Halotolerant bacteria associated to Saharan-endemic halophytes Stipa tenacissima L. and Atriplex halimus L mitigate salt stress and promote growth of tomato plants.</title>
        <authorList>
            <person name="Dif G."/>
        </authorList>
    </citation>
    <scope>NUCLEOTIDE SEQUENCE [LARGE SCALE GENOMIC DNA]</scope>
    <source>
        <strain evidence="2 3">IS26</strain>
    </source>
</reference>